<dbReference type="Pfam" id="PF01863">
    <property type="entry name" value="YgjP-like"/>
    <property type="match status" value="1"/>
</dbReference>
<gene>
    <name evidence="2" type="ORF">D7V94_05055</name>
</gene>
<feature type="domain" description="YgjP-like metallopeptidase" evidence="1">
    <location>
        <begin position="16"/>
        <end position="226"/>
    </location>
</feature>
<protein>
    <submittedName>
        <fullName evidence="2">M48 family peptidase</fullName>
    </submittedName>
</protein>
<comment type="caution">
    <text evidence="2">The sequence shown here is derived from an EMBL/GenBank/DDBJ whole genome shotgun (WGS) entry which is preliminary data.</text>
</comment>
<dbReference type="InterPro" id="IPR053136">
    <property type="entry name" value="UTP_pyrophosphatase-like"/>
</dbReference>
<dbReference type="PANTHER" id="PTHR30399">
    <property type="entry name" value="UNCHARACTERIZED PROTEIN YGJP"/>
    <property type="match status" value="1"/>
</dbReference>
<dbReference type="AlphaFoldDB" id="A0A3A9AMT9"/>
<evidence type="ECO:0000259" key="1">
    <source>
        <dbReference type="Pfam" id="PF01863"/>
    </source>
</evidence>
<organism evidence="2 3">
    <name type="scientific">Parablautia intestinalis</name>
    <dbReference type="NCBI Taxonomy" id="2320100"/>
    <lineage>
        <taxon>Bacteria</taxon>
        <taxon>Bacillati</taxon>
        <taxon>Bacillota</taxon>
        <taxon>Clostridia</taxon>
        <taxon>Lachnospirales</taxon>
        <taxon>Lachnospiraceae</taxon>
        <taxon>Parablautia</taxon>
    </lineage>
</organism>
<accession>A0A3A9AMT9</accession>
<evidence type="ECO:0000313" key="2">
    <source>
        <dbReference type="EMBL" id="RKI92707.1"/>
    </source>
</evidence>
<name>A0A3A9AMT9_9FIRM</name>
<reference evidence="2 3" key="1">
    <citation type="submission" date="2018-09" db="EMBL/GenBank/DDBJ databases">
        <title>Murine metabolic-syndrome-specific gut microbial biobank.</title>
        <authorList>
            <person name="Liu C."/>
        </authorList>
    </citation>
    <scope>NUCLEOTIDE SEQUENCE [LARGE SCALE GENOMIC DNA]</scope>
    <source>
        <strain evidence="2 3">0.1xD8-82</strain>
    </source>
</reference>
<dbReference type="Gene3D" id="3.30.2010.10">
    <property type="entry name" value="Metalloproteases ('zincins'), catalytic domain"/>
    <property type="match status" value="1"/>
</dbReference>
<dbReference type="InterPro" id="IPR002725">
    <property type="entry name" value="YgjP-like_metallopeptidase"/>
</dbReference>
<proteinExistence type="predicted"/>
<sequence length="234" mass="27839">MGGISLQYQLLRSKRKTIAISFDRDGNLIVKAPLWVAKRETDRFVESKRDWILSTSKRLQMAREKEAALRLQLENGDELYYLGEKRVLIVVREDRSRTKINDVCGRLVMTVPYEADYAYKREQLEKWYRKQALCVFKEKAREFAGTIGVSFQDIHIKDQKSRWGSCSSKGNLNFNWRILMAPEPVCDYVIIHELCHLVYMDHSADFWHLVEQLCPSYRQYKKWLRDRADLLYKF</sequence>
<dbReference type="EMBL" id="RAYQ01000004">
    <property type="protein sequence ID" value="RKI92707.1"/>
    <property type="molecule type" value="Genomic_DNA"/>
</dbReference>
<dbReference type="OrthoDB" id="9811177at2"/>
<dbReference type="CDD" id="cd07344">
    <property type="entry name" value="M48_yhfN_like"/>
    <property type="match status" value="1"/>
</dbReference>
<dbReference type="PANTHER" id="PTHR30399:SF1">
    <property type="entry name" value="UTP PYROPHOSPHATASE"/>
    <property type="match status" value="1"/>
</dbReference>
<dbReference type="Proteomes" id="UP000280696">
    <property type="component" value="Unassembled WGS sequence"/>
</dbReference>
<evidence type="ECO:0000313" key="3">
    <source>
        <dbReference type="Proteomes" id="UP000280696"/>
    </source>
</evidence>
<keyword evidence="3" id="KW-1185">Reference proteome</keyword>